<dbReference type="KEGG" id="tni:TVNIR_3348"/>
<evidence type="ECO:0000313" key="3">
    <source>
        <dbReference type="EMBL" id="AGA34984.1"/>
    </source>
</evidence>
<dbReference type="OrthoDB" id="9785812at2"/>
<keyword evidence="1" id="KW-0521">NADP</keyword>
<dbReference type="EMBL" id="CP003989">
    <property type="protein sequence ID" value="AGA34984.1"/>
    <property type="molecule type" value="Genomic_DNA"/>
</dbReference>
<evidence type="ECO:0000259" key="2">
    <source>
        <dbReference type="SMART" id="SM00829"/>
    </source>
</evidence>
<keyword evidence="4" id="KW-1185">Reference proteome</keyword>
<dbReference type="PANTHER" id="PTHR44154:SF1">
    <property type="entry name" value="QUINONE OXIDOREDUCTASE"/>
    <property type="match status" value="1"/>
</dbReference>
<dbReference type="SMART" id="SM00829">
    <property type="entry name" value="PKS_ER"/>
    <property type="match status" value="1"/>
</dbReference>
<dbReference type="SUPFAM" id="SSF51735">
    <property type="entry name" value="NAD(P)-binding Rossmann-fold domains"/>
    <property type="match status" value="1"/>
</dbReference>
<dbReference type="PATRIC" id="fig|1255043.3.peg.3378"/>
<reference evidence="3" key="1">
    <citation type="submission" date="2015-12" db="EMBL/GenBank/DDBJ databases">
        <authorList>
            <person name="Tikhonova T.V."/>
            <person name="Pavlov A.R."/>
            <person name="Beletsky A.V."/>
            <person name="Mardanov A.V."/>
            <person name="Sorokin D.Y."/>
            <person name="Ravin N.V."/>
            <person name="Popov V.O."/>
        </authorList>
    </citation>
    <scope>NUCLEOTIDE SEQUENCE</scope>
    <source>
        <strain evidence="3">DSM 14787</strain>
    </source>
</reference>
<evidence type="ECO:0000313" key="4">
    <source>
        <dbReference type="Proteomes" id="UP000010809"/>
    </source>
</evidence>
<proteinExistence type="predicted"/>
<dbReference type="RefSeq" id="WP_015260083.1">
    <property type="nucleotide sequence ID" value="NC_019902.2"/>
</dbReference>
<protein>
    <submittedName>
        <fullName evidence="3">Bifunctional protein: zinc-containing alcohol dehydrogenase quinone oxidoreductase (NADPH:quinone reductase) arginate lyase-like protein</fullName>
    </submittedName>
</protein>
<dbReference type="eggNOG" id="COG0604">
    <property type="taxonomic scope" value="Bacteria"/>
</dbReference>
<dbReference type="Gene3D" id="3.90.180.10">
    <property type="entry name" value="Medium-chain alcohol dehydrogenases, catalytic domain"/>
    <property type="match status" value="1"/>
</dbReference>
<dbReference type="CDD" id="cd08272">
    <property type="entry name" value="MDR6"/>
    <property type="match status" value="1"/>
</dbReference>
<name>L0DZG6_THIND</name>
<dbReference type="GO" id="GO:0016829">
    <property type="term" value="F:lyase activity"/>
    <property type="evidence" value="ECO:0007669"/>
    <property type="project" value="UniProtKB-KW"/>
</dbReference>
<dbReference type="Proteomes" id="UP000010809">
    <property type="component" value="Chromosome"/>
</dbReference>
<dbReference type="Gene3D" id="3.40.50.720">
    <property type="entry name" value="NAD(P)-binding Rossmann-like Domain"/>
    <property type="match status" value="1"/>
</dbReference>
<dbReference type="InterPro" id="IPR051603">
    <property type="entry name" value="Zinc-ADH_QOR/CCCR"/>
</dbReference>
<gene>
    <name evidence="3" type="primary">qor [H]</name>
    <name evidence="3" type="ordered locus">TVNIR_3348</name>
</gene>
<dbReference type="InterPro" id="IPR013154">
    <property type="entry name" value="ADH-like_N"/>
</dbReference>
<organism evidence="3 4">
    <name type="scientific">Thioalkalivibrio nitratireducens (strain DSM 14787 / UNIQEM 213 / ALEN2)</name>
    <dbReference type="NCBI Taxonomy" id="1255043"/>
    <lineage>
        <taxon>Bacteria</taxon>
        <taxon>Pseudomonadati</taxon>
        <taxon>Pseudomonadota</taxon>
        <taxon>Gammaproteobacteria</taxon>
        <taxon>Chromatiales</taxon>
        <taxon>Ectothiorhodospiraceae</taxon>
        <taxon>Thioalkalivibrio</taxon>
    </lineage>
</organism>
<dbReference type="STRING" id="1255043.TVNIR_3348"/>
<feature type="domain" description="Enoyl reductase (ER)" evidence="2">
    <location>
        <begin position="10"/>
        <end position="326"/>
    </location>
</feature>
<dbReference type="InterPro" id="IPR036291">
    <property type="entry name" value="NAD(P)-bd_dom_sf"/>
</dbReference>
<sequence>MKAFVIHRYGGPEVFEPATLPDPQAEPGQLRIRVHASSVNPLEIKIRKGLVRSGPEFPAILNGDVAGIVDQVGEGVAGFQVGDAVVGCAGGVRGHPGALADFMVADANLVTQAPKRLPLEECAVLPLVFMTAWSALVDRADIQPGEHVLVHAGTGGVGHVAVQLAKARGARVATTVSSEQKAAIARDLGADDIILYRQEPVADYVGRLTGGAGFPLVFDTVGGPNLDASFEAAAVSARVCSINTRSTHDLSPLHAKNLTLHVIFRSVPLLYGLELKHQSWILSNLAEMVEAGTLRPLLAERRFTFAQIADAHRYLESGEAVGKILLTRNGDEDRYP</sequence>
<accession>L0DZG6</accession>
<dbReference type="InterPro" id="IPR020843">
    <property type="entry name" value="ER"/>
</dbReference>
<dbReference type="InterPro" id="IPR011032">
    <property type="entry name" value="GroES-like_sf"/>
</dbReference>
<dbReference type="PANTHER" id="PTHR44154">
    <property type="entry name" value="QUINONE OXIDOREDUCTASE"/>
    <property type="match status" value="1"/>
</dbReference>
<evidence type="ECO:0000256" key="1">
    <source>
        <dbReference type="ARBA" id="ARBA00022857"/>
    </source>
</evidence>
<dbReference type="GO" id="GO:0016491">
    <property type="term" value="F:oxidoreductase activity"/>
    <property type="evidence" value="ECO:0007669"/>
    <property type="project" value="InterPro"/>
</dbReference>
<dbReference type="AlphaFoldDB" id="L0DZG6"/>
<dbReference type="Pfam" id="PF13602">
    <property type="entry name" value="ADH_zinc_N_2"/>
    <property type="match status" value="1"/>
</dbReference>
<dbReference type="Pfam" id="PF08240">
    <property type="entry name" value="ADH_N"/>
    <property type="match status" value="1"/>
</dbReference>
<dbReference type="SUPFAM" id="SSF50129">
    <property type="entry name" value="GroES-like"/>
    <property type="match status" value="1"/>
</dbReference>
<dbReference type="HOGENOM" id="CLU_026673_3_3_6"/>